<reference evidence="2" key="1">
    <citation type="submission" date="2022-01" db="EMBL/GenBank/DDBJ databases">
        <authorList>
            <person name="King R."/>
        </authorList>
    </citation>
    <scope>NUCLEOTIDE SEQUENCE</scope>
</reference>
<keyword evidence="3" id="KW-1185">Reference proteome</keyword>
<protein>
    <submittedName>
        <fullName evidence="2">Uncharacterized protein</fullName>
    </submittedName>
</protein>
<organism evidence="2 3">
    <name type="scientific">Diabrotica balteata</name>
    <name type="common">Banded cucumber beetle</name>
    <dbReference type="NCBI Taxonomy" id="107213"/>
    <lineage>
        <taxon>Eukaryota</taxon>
        <taxon>Metazoa</taxon>
        <taxon>Ecdysozoa</taxon>
        <taxon>Arthropoda</taxon>
        <taxon>Hexapoda</taxon>
        <taxon>Insecta</taxon>
        <taxon>Pterygota</taxon>
        <taxon>Neoptera</taxon>
        <taxon>Endopterygota</taxon>
        <taxon>Coleoptera</taxon>
        <taxon>Polyphaga</taxon>
        <taxon>Cucujiformia</taxon>
        <taxon>Chrysomeloidea</taxon>
        <taxon>Chrysomelidae</taxon>
        <taxon>Galerucinae</taxon>
        <taxon>Diabroticina</taxon>
        <taxon>Diabroticites</taxon>
        <taxon>Diabrotica</taxon>
    </lineage>
</organism>
<dbReference type="EMBL" id="OU898276">
    <property type="protein sequence ID" value="CAG9827953.1"/>
    <property type="molecule type" value="Genomic_DNA"/>
</dbReference>
<dbReference type="Proteomes" id="UP001153709">
    <property type="component" value="Chromosome 1"/>
</dbReference>
<feature type="region of interest" description="Disordered" evidence="1">
    <location>
        <begin position="1"/>
        <end position="25"/>
    </location>
</feature>
<evidence type="ECO:0000256" key="1">
    <source>
        <dbReference type="SAM" id="MobiDB-lite"/>
    </source>
</evidence>
<dbReference type="AlphaFoldDB" id="A0A9N9SPN2"/>
<gene>
    <name evidence="2" type="ORF">DIABBA_LOCUS1903</name>
</gene>
<proteinExistence type="predicted"/>
<name>A0A9N9SPN2_DIABA</name>
<evidence type="ECO:0000313" key="3">
    <source>
        <dbReference type="Proteomes" id="UP001153709"/>
    </source>
</evidence>
<feature type="compositionally biased region" description="Basic and acidic residues" evidence="1">
    <location>
        <begin position="10"/>
        <end position="25"/>
    </location>
</feature>
<evidence type="ECO:0000313" key="2">
    <source>
        <dbReference type="EMBL" id="CAG9827953.1"/>
    </source>
</evidence>
<accession>A0A9N9SPN2</accession>
<sequence length="68" mass="7900">MTFTAKNQKLKKENKAIRKESEQTKKEVRVLSTRLKYLEKEKKKDKVIVTGLDIDADESDELKSTMGK</sequence>